<evidence type="ECO:0000256" key="2">
    <source>
        <dbReference type="ARBA" id="ARBA00006247"/>
    </source>
</evidence>
<dbReference type="SUPFAM" id="SSF55031">
    <property type="entry name" value="Bacterial exopeptidase dimerisation domain"/>
    <property type="match status" value="1"/>
</dbReference>
<proteinExistence type="inferred from homology"/>
<evidence type="ECO:0000256" key="6">
    <source>
        <dbReference type="ARBA" id="ARBA00022833"/>
    </source>
</evidence>
<evidence type="ECO:0000256" key="1">
    <source>
        <dbReference type="ARBA" id="ARBA00001947"/>
    </source>
</evidence>
<dbReference type="EMBL" id="JADINA010000007">
    <property type="protein sequence ID" value="MBO8425843.1"/>
    <property type="molecule type" value="Genomic_DNA"/>
</dbReference>
<name>A0A9D9GW23_9FIRM</name>
<comment type="cofactor">
    <cofactor evidence="1">
        <name>Zn(2+)</name>
        <dbReference type="ChEBI" id="CHEBI:29105"/>
    </cofactor>
</comment>
<dbReference type="InterPro" id="IPR036264">
    <property type="entry name" value="Bact_exopeptidase_dim_dom"/>
</dbReference>
<reference evidence="9" key="2">
    <citation type="journal article" date="2021" name="PeerJ">
        <title>Extensive microbial diversity within the chicken gut microbiome revealed by metagenomics and culture.</title>
        <authorList>
            <person name="Gilroy R."/>
            <person name="Ravi A."/>
            <person name="Getino M."/>
            <person name="Pursley I."/>
            <person name="Horton D.L."/>
            <person name="Alikhan N.F."/>
            <person name="Baker D."/>
            <person name="Gharbi K."/>
            <person name="Hall N."/>
            <person name="Watson M."/>
            <person name="Adriaenssens E.M."/>
            <person name="Foster-Nyarko E."/>
            <person name="Jarju S."/>
            <person name="Secka A."/>
            <person name="Antonio M."/>
            <person name="Oren A."/>
            <person name="Chaudhuri R.R."/>
            <person name="La Ragione R."/>
            <person name="Hildebrand F."/>
            <person name="Pallen M.J."/>
        </authorList>
    </citation>
    <scope>NUCLEOTIDE SEQUENCE</scope>
    <source>
        <strain evidence="9">17113</strain>
    </source>
</reference>
<dbReference type="PROSITE" id="PS00758">
    <property type="entry name" value="ARGE_DAPE_CPG2_1"/>
    <property type="match status" value="1"/>
</dbReference>
<evidence type="ECO:0000256" key="8">
    <source>
        <dbReference type="ARBA" id="ARBA00023049"/>
    </source>
</evidence>
<dbReference type="SUPFAM" id="SSF53187">
    <property type="entry name" value="Zn-dependent exopeptidases"/>
    <property type="match status" value="1"/>
</dbReference>
<dbReference type="GO" id="GO:0008270">
    <property type="term" value="F:zinc ion binding"/>
    <property type="evidence" value="ECO:0007669"/>
    <property type="project" value="InterPro"/>
</dbReference>
<keyword evidence="7 9" id="KW-0224">Dipeptidase</keyword>
<evidence type="ECO:0000256" key="7">
    <source>
        <dbReference type="ARBA" id="ARBA00022997"/>
    </source>
</evidence>
<dbReference type="EC" id="3.4.13.-" evidence="9"/>
<dbReference type="InterPro" id="IPR002933">
    <property type="entry name" value="Peptidase_M20"/>
</dbReference>
<protein>
    <submittedName>
        <fullName evidence="9">Sapep family Mn(2+)-dependent dipeptidase</fullName>
        <ecNumber evidence="9">3.4.13.-</ecNumber>
    </submittedName>
</protein>
<evidence type="ECO:0000256" key="4">
    <source>
        <dbReference type="ARBA" id="ARBA00022723"/>
    </source>
</evidence>
<keyword evidence="5 9" id="KW-0378">Hydrolase</keyword>
<dbReference type="Proteomes" id="UP000823634">
    <property type="component" value="Unassembled WGS sequence"/>
</dbReference>
<evidence type="ECO:0000256" key="3">
    <source>
        <dbReference type="ARBA" id="ARBA00022670"/>
    </source>
</evidence>
<dbReference type="GO" id="GO:0006508">
    <property type="term" value="P:proteolysis"/>
    <property type="evidence" value="ECO:0007669"/>
    <property type="project" value="UniProtKB-KW"/>
</dbReference>
<accession>A0A9D9GW23</accession>
<dbReference type="GO" id="GO:0016805">
    <property type="term" value="F:dipeptidase activity"/>
    <property type="evidence" value="ECO:0007669"/>
    <property type="project" value="UniProtKB-KW"/>
</dbReference>
<sequence>MPNFKKLARNYEKNAILTLQELVKIDSTFDPKTVSPNTPYGKGVDRALDALLKLSKEHGFKVEKTLNRCAEVSFGEQGPLVGVYAHLDVVPATGKWDYPPFGAKIEGEGKERKLYGRGASDDKGPLVAAYYAIKLLKDAGLIDGYRVRLVAGGDEERGSSCLESYFAKGKKEQADYGFTPDADFPLIYAEKAIIHGYLEKKVDLSPIVAIEGGSALNAVCDKVYVTLPKSDRLKKMFEADKTLGDYSEAGDIAIACFKGKSAHASTPELGVSAASKAFTALGEALDKPLLSKLGLLCACHDGSLWGAASCSKELGKGTYCFGVVKYDSKQNLSISVDYRYGEGVDGEASTKKLADYATMDFKSSSKADCLLFDKKSPLVSTLMKSYKHMTHRYFDKPLAIGGGTYAKEAKNTVAYGSAFKGHPGDIHAPNEYIYISDFLAQIAIYADAIYRLGQLKENKGK</sequence>
<comment type="caution">
    <text evidence="9">The sequence shown here is derived from an EMBL/GenBank/DDBJ whole genome shotgun (WGS) entry which is preliminary data.</text>
</comment>
<evidence type="ECO:0000313" key="10">
    <source>
        <dbReference type="Proteomes" id="UP000823634"/>
    </source>
</evidence>
<dbReference type="GO" id="GO:0008237">
    <property type="term" value="F:metallopeptidase activity"/>
    <property type="evidence" value="ECO:0007669"/>
    <property type="project" value="UniProtKB-KW"/>
</dbReference>
<organism evidence="9 10">
    <name type="scientific">Candidatus Alloenteromonas pullistercoris</name>
    <dbReference type="NCBI Taxonomy" id="2840785"/>
    <lineage>
        <taxon>Bacteria</taxon>
        <taxon>Bacillati</taxon>
        <taxon>Bacillota</taxon>
        <taxon>Bacillota incertae sedis</taxon>
        <taxon>Candidatus Alloenteromonas</taxon>
    </lineage>
</organism>
<dbReference type="InterPro" id="IPR010964">
    <property type="entry name" value="M20A_pepV-rel"/>
</dbReference>
<dbReference type="GO" id="GO:0008777">
    <property type="term" value="F:acetylornithine deacetylase activity"/>
    <property type="evidence" value="ECO:0007669"/>
    <property type="project" value="TreeGrafter"/>
</dbReference>
<reference evidence="9" key="1">
    <citation type="submission" date="2020-10" db="EMBL/GenBank/DDBJ databases">
        <authorList>
            <person name="Gilroy R."/>
        </authorList>
    </citation>
    <scope>NUCLEOTIDE SEQUENCE</scope>
    <source>
        <strain evidence="9">17113</strain>
    </source>
</reference>
<dbReference type="Pfam" id="PF01546">
    <property type="entry name" value="Peptidase_M20"/>
    <property type="match status" value="1"/>
</dbReference>
<evidence type="ECO:0000256" key="5">
    <source>
        <dbReference type="ARBA" id="ARBA00022801"/>
    </source>
</evidence>
<dbReference type="InterPro" id="IPR050072">
    <property type="entry name" value="Peptidase_M20A"/>
</dbReference>
<dbReference type="Gene3D" id="3.30.70.360">
    <property type="match status" value="2"/>
</dbReference>
<dbReference type="AlphaFoldDB" id="A0A9D9GW23"/>
<gene>
    <name evidence="9" type="ORF">IAC61_00800</name>
</gene>
<dbReference type="PANTHER" id="PTHR43808:SF31">
    <property type="entry name" value="N-ACETYL-L-CITRULLINE DEACETYLASE"/>
    <property type="match status" value="1"/>
</dbReference>
<comment type="similarity">
    <text evidence="2">Belongs to the peptidase M20A family.</text>
</comment>
<dbReference type="PROSITE" id="PS00759">
    <property type="entry name" value="ARGE_DAPE_CPG2_2"/>
    <property type="match status" value="1"/>
</dbReference>
<keyword evidence="4" id="KW-0479">Metal-binding</keyword>
<keyword evidence="3" id="KW-0645">Protease</keyword>
<dbReference type="Gene3D" id="3.40.630.10">
    <property type="entry name" value="Zn peptidases"/>
    <property type="match status" value="1"/>
</dbReference>
<dbReference type="PANTHER" id="PTHR43808">
    <property type="entry name" value="ACETYLORNITHINE DEACETYLASE"/>
    <property type="match status" value="1"/>
</dbReference>
<dbReference type="InterPro" id="IPR001261">
    <property type="entry name" value="ArgE/DapE_CS"/>
</dbReference>
<evidence type="ECO:0000313" key="9">
    <source>
        <dbReference type="EMBL" id="MBO8425843.1"/>
    </source>
</evidence>
<keyword evidence="8" id="KW-0482">Metalloprotease</keyword>
<dbReference type="NCBIfam" id="TIGR01887">
    <property type="entry name" value="dipeptidaselike"/>
    <property type="match status" value="1"/>
</dbReference>
<keyword evidence="6" id="KW-0862">Zinc</keyword>
<dbReference type="GO" id="GO:0006526">
    <property type="term" value="P:L-arginine biosynthetic process"/>
    <property type="evidence" value="ECO:0007669"/>
    <property type="project" value="TreeGrafter"/>
</dbReference>